<dbReference type="GO" id="GO:0008270">
    <property type="term" value="F:zinc ion binding"/>
    <property type="evidence" value="ECO:0007669"/>
    <property type="project" value="UniProtKB-KW"/>
</dbReference>
<evidence type="ECO:0000256" key="9">
    <source>
        <dbReference type="ARBA" id="ARBA00022763"/>
    </source>
</evidence>
<dbReference type="GO" id="GO:0003697">
    <property type="term" value="F:single-stranded DNA binding"/>
    <property type="evidence" value="ECO:0007669"/>
    <property type="project" value="UniProtKB-UniRule"/>
</dbReference>
<evidence type="ECO:0000256" key="14">
    <source>
        <dbReference type="ARBA" id="ARBA00023204"/>
    </source>
</evidence>
<evidence type="ECO:0000256" key="19">
    <source>
        <dbReference type="SAM" id="MobiDB-lite"/>
    </source>
</evidence>
<evidence type="ECO:0000256" key="4">
    <source>
        <dbReference type="ARBA" id="ARBA00009506"/>
    </source>
</evidence>
<evidence type="ECO:0000256" key="1">
    <source>
        <dbReference type="ARBA" id="ARBA00000900"/>
    </source>
</evidence>
<dbReference type="Gene3D" id="3.30.160.60">
    <property type="entry name" value="Classic Zinc Finger"/>
    <property type="match status" value="1"/>
</dbReference>
<feature type="domain" description="RING-type" evidence="20">
    <location>
        <begin position="32"/>
        <end position="71"/>
    </location>
</feature>
<dbReference type="SUPFAM" id="SSF57850">
    <property type="entry name" value="RING/U-box"/>
    <property type="match status" value="1"/>
</dbReference>
<feature type="compositionally biased region" description="Low complexity" evidence="19">
    <location>
        <begin position="252"/>
        <end position="266"/>
    </location>
</feature>
<dbReference type="PROSITE" id="PS50089">
    <property type="entry name" value="ZF_RING_2"/>
    <property type="match status" value="1"/>
</dbReference>
<gene>
    <name evidence="23" type="ORF">CTRG_02864</name>
</gene>
<dbReference type="GO" id="GO:0097505">
    <property type="term" value="C:Rad6-Rad18 complex"/>
    <property type="evidence" value="ECO:0007669"/>
    <property type="project" value="TreeGrafter"/>
</dbReference>
<evidence type="ECO:0000313" key="23">
    <source>
        <dbReference type="EMBL" id="EER34046.1"/>
    </source>
</evidence>
<comment type="subunit">
    <text evidence="18">Interacts with E2 UBC2, forming a complex with ubiquitin ligase activity.</text>
</comment>
<dbReference type="InterPro" id="IPR039577">
    <property type="entry name" value="Rad18"/>
</dbReference>
<accession>C5M8Z2</accession>
<evidence type="ECO:0000256" key="6">
    <source>
        <dbReference type="ARBA" id="ARBA00015551"/>
    </source>
</evidence>
<dbReference type="GO" id="GO:0061630">
    <property type="term" value="F:ubiquitin protein ligase activity"/>
    <property type="evidence" value="ECO:0007669"/>
    <property type="project" value="UniProtKB-UniRule"/>
</dbReference>
<feature type="region of interest" description="Disordered" evidence="19">
    <location>
        <begin position="107"/>
        <end position="140"/>
    </location>
</feature>
<dbReference type="GO" id="GO:0006281">
    <property type="term" value="P:DNA repair"/>
    <property type="evidence" value="ECO:0007669"/>
    <property type="project" value="UniProtKB-KW"/>
</dbReference>
<dbReference type="PROSITE" id="PS00518">
    <property type="entry name" value="ZF_RING_1"/>
    <property type="match status" value="1"/>
</dbReference>
<dbReference type="KEGG" id="ctp:CTRG_02864"/>
<keyword evidence="8 18" id="KW-0479">Metal-binding</keyword>
<dbReference type="HOGENOM" id="CLU_028491_2_0_1"/>
<keyword evidence="7 18" id="KW-0808">Transferase</keyword>
<evidence type="ECO:0000256" key="16">
    <source>
        <dbReference type="PROSITE-ProRule" id="PRU00175"/>
    </source>
</evidence>
<dbReference type="UniPathway" id="UPA00143"/>
<feature type="domain" description="UBZ4-type" evidence="22">
    <location>
        <begin position="193"/>
        <end position="221"/>
    </location>
</feature>
<name>C5M8Z2_CANTT</name>
<dbReference type="InterPro" id="IPR004580">
    <property type="entry name" value="Rad18_fungi"/>
</dbReference>
<evidence type="ECO:0000256" key="8">
    <source>
        <dbReference type="ARBA" id="ARBA00022723"/>
    </source>
</evidence>
<dbReference type="SMART" id="SM00513">
    <property type="entry name" value="SAP"/>
    <property type="match status" value="1"/>
</dbReference>
<evidence type="ECO:0000256" key="3">
    <source>
        <dbReference type="ARBA" id="ARBA00004906"/>
    </source>
</evidence>
<reference evidence="23 24" key="1">
    <citation type="journal article" date="2009" name="Nature">
        <title>Evolution of pathogenicity and sexual reproduction in eight Candida genomes.</title>
        <authorList>
            <person name="Butler G."/>
            <person name="Rasmussen M.D."/>
            <person name="Lin M.F."/>
            <person name="Santos M.A."/>
            <person name="Sakthikumar S."/>
            <person name="Munro C.A."/>
            <person name="Rheinbay E."/>
            <person name="Grabherr M."/>
            <person name="Forche A."/>
            <person name="Reedy J.L."/>
            <person name="Agrafioti I."/>
            <person name="Arnaud M.B."/>
            <person name="Bates S."/>
            <person name="Brown A.J."/>
            <person name="Brunke S."/>
            <person name="Costanzo M.C."/>
            <person name="Fitzpatrick D.A."/>
            <person name="de Groot P.W."/>
            <person name="Harris D."/>
            <person name="Hoyer L.L."/>
            <person name="Hube B."/>
            <person name="Klis F.M."/>
            <person name="Kodira C."/>
            <person name="Lennard N."/>
            <person name="Logue M.E."/>
            <person name="Martin R."/>
            <person name="Neiman A.M."/>
            <person name="Nikolaou E."/>
            <person name="Quail M.A."/>
            <person name="Quinn J."/>
            <person name="Santos M.C."/>
            <person name="Schmitzberger F.F."/>
            <person name="Sherlock G."/>
            <person name="Shah P."/>
            <person name="Silverstein K.A."/>
            <person name="Skrzypek M.S."/>
            <person name="Soll D."/>
            <person name="Staggs R."/>
            <person name="Stansfield I."/>
            <person name="Stumpf M.P."/>
            <person name="Sudbery P.E."/>
            <person name="Srikantha T."/>
            <person name="Zeng Q."/>
            <person name="Berman J."/>
            <person name="Berriman M."/>
            <person name="Heitman J."/>
            <person name="Gow N.A."/>
            <person name="Lorenz M.C."/>
            <person name="Birren B.W."/>
            <person name="Kellis M."/>
            <person name="Cuomo C.A."/>
        </authorList>
    </citation>
    <scope>NUCLEOTIDE SEQUENCE [LARGE SCALE GENOMIC DNA]</scope>
    <source>
        <strain evidence="24">ATCC MYA-3404 / T1</strain>
    </source>
</reference>
<evidence type="ECO:0000256" key="13">
    <source>
        <dbReference type="ARBA" id="ARBA00023125"/>
    </source>
</evidence>
<comment type="function">
    <text evidence="18">E3 RING-finger protein, member of the UBC2/RAD6 epistasis group. Associates to the E2 ubiquitin conjugating enzyme UBC2/RAD6 to form the UBC2-RAD18 ubiquitin ligase complex involved in postreplicative repair (PRR) of damaged DNA.</text>
</comment>
<keyword evidence="15 18" id="KW-0539">Nucleus</keyword>
<feature type="compositionally biased region" description="Polar residues" evidence="19">
    <location>
        <begin position="110"/>
        <end position="119"/>
    </location>
</feature>
<keyword evidence="9 17" id="KW-0227">DNA damage</keyword>
<dbReference type="GO" id="GO:0006513">
    <property type="term" value="P:protein monoubiquitination"/>
    <property type="evidence" value="ECO:0007669"/>
    <property type="project" value="InterPro"/>
</dbReference>
<evidence type="ECO:0000313" key="24">
    <source>
        <dbReference type="Proteomes" id="UP000002037"/>
    </source>
</evidence>
<dbReference type="Pfam" id="PF02037">
    <property type="entry name" value="SAP"/>
    <property type="match status" value="1"/>
</dbReference>
<keyword evidence="12 18" id="KW-0862">Zinc</keyword>
<feature type="domain" description="SAP" evidence="21">
    <location>
        <begin position="307"/>
        <end position="341"/>
    </location>
</feature>
<dbReference type="eggNOG" id="KOG0287">
    <property type="taxonomic scope" value="Eukaryota"/>
</dbReference>
<dbReference type="InterPro" id="IPR013083">
    <property type="entry name" value="Znf_RING/FYVE/PHD"/>
</dbReference>
<evidence type="ECO:0000256" key="18">
    <source>
        <dbReference type="RuleBase" id="RU368093"/>
    </source>
</evidence>
<comment type="similarity">
    <text evidence="4 18">Belongs to the RAD18 family.</text>
</comment>
<dbReference type="AlphaFoldDB" id="C5M8Z2"/>
<keyword evidence="10 16" id="KW-0863">Zinc-finger</keyword>
<evidence type="ECO:0000259" key="20">
    <source>
        <dbReference type="PROSITE" id="PS50089"/>
    </source>
</evidence>
<comment type="catalytic activity">
    <reaction evidence="1 18">
        <text>S-ubiquitinyl-[E2 ubiquitin-conjugating enzyme]-L-cysteine + [acceptor protein]-L-lysine = [E2 ubiquitin-conjugating enzyme]-L-cysteine + N(6)-ubiquitinyl-[acceptor protein]-L-lysine.</text>
        <dbReference type="EC" id="2.3.2.27"/>
    </reaction>
</comment>
<keyword evidence="13 18" id="KW-0238">DNA-binding</keyword>
<comment type="pathway">
    <text evidence="3 18">Protein modification; protein ubiquitination.</text>
</comment>
<dbReference type="Pfam" id="PF13923">
    <property type="entry name" value="zf-C3HC4_2"/>
    <property type="match status" value="1"/>
</dbReference>
<evidence type="ECO:0000256" key="11">
    <source>
        <dbReference type="ARBA" id="ARBA00022786"/>
    </source>
</evidence>
<dbReference type="FunFam" id="3.30.40.10:FF:000172">
    <property type="entry name" value="E3 ubiquitin-protein ligase RAD18"/>
    <property type="match status" value="1"/>
</dbReference>
<dbReference type="PANTHER" id="PTHR14134:SF2">
    <property type="entry name" value="E3 UBIQUITIN-PROTEIN LIGASE RAD18"/>
    <property type="match status" value="1"/>
</dbReference>
<keyword evidence="11 18" id="KW-0833">Ubl conjugation pathway</keyword>
<dbReference type="GO" id="GO:0005634">
    <property type="term" value="C:nucleus"/>
    <property type="evidence" value="ECO:0007669"/>
    <property type="project" value="UniProtKB-SubCell"/>
</dbReference>
<proteinExistence type="inferred from homology"/>
<evidence type="ECO:0000259" key="21">
    <source>
        <dbReference type="PROSITE" id="PS50800"/>
    </source>
</evidence>
<evidence type="ECO:0000256" key="2">
    <source>
        <dbReference type="ARBA" id="ARBA00004123"/>
    </source>
</evidence>
<dbReference type="RefSeq" id="XP_002548567.1">
    <property type="nucleotide sequence ID" value="XM_002548521.1"/>
</dbReference>
<keyword evidence="14 17" id="KW-0234">DNA repair</keyword>
<dbReference type="PROSITE" id="PS50800">
    <property type="entry name" value="SAP"/>
    <property type="match status" value="1"/>
</dbReference>
<keyword evidence="24" id="KW-1185">Reference proteome</keyword>
<evidence type="ECO:0000259" key="22">
    <source>
        <dbReference type="PROSITE" id="PS51908"/>
    </source>
</evidence>
<feature type="region of interest" description="Disordered" evidence="19">
    <location>
        <begin position="248"/>
        <end position="295"/>
    </location>
</feature>
<dbReference type="STRING" id="294747.C5M8Z2"/>
<dbReference type="GO" id="GO:0006301">
    <property type="term" value="P:DNA damage tolerance"/>
    <property type="evidence" value="ECO:0007669"/>
    <property type="project" value="InterPro"/>
</dbReference>
<dbReference type="EMBL" id="GG692397">
    <property type="protein sequence ID" value="EER34046.1"/>
    <property type="molecule type" value="Genomic_DNA"/>
</dbReference>
<evidence type="ECO:0000256" key="15">
    <source>
        <dbReference type="ARBA" id="ARBA00023242"/>
    </source>
</evidence>
<dbReference type="PANTHER" id="PTHR14134">
    <property type="entry name" value="E3 UBIQUITIN-PROTEIN LIGASE RAD18"/>
    <property type="match status" value="1"/>
</dbReference>
<dbReference type="SMART" id="SM00734">
    <property type="entry name" value="ZnF_Rad18"/>
    <property type="match status" value="1"/>
</dbReference>
<dbReference type="GeneID" id="8300367"/>
<feature type="compositionally biased region" description="Basic and acidic residues" evidence="19">
    <location>
        <begin position="123"/>
        <end position="140"/>
    </location>
</feature>
<organism evidence="23 24">
    <name type="scientific">Candida tropicalis (strain ATCC MYA-3404 / T1)</name>
    <name type="common">Yeast</name>
    <dbReference type="NCBI Taxonomy" id="294747"/>
    <lineage>
        <taxon>Eukaryota</taxon>
        <taxon>Fungi</taxon>
        <taxon>Dikarya</taxon>
        <taxon>Ascomycota</taxon>
        <taxon>Saccharomycotina</taxon>
        <taxon>Pichiomycetes</taxon>
        <taxon>Debaryomycetaceae</taxon>
        <taxon>Candida/Lodderomyces clade</taxon>
        <taxon>Candida</taxon>
    </lineage>
</organism>
<dbReference type="InterPro" id="IPR017907">
    <property type="entry name" value="Znf_RING_CS"/>
</dbReference>
<dbReference type="InterPro" id="IPR003034">
    <property type="entry name" value="SAP_dom"/>
</dbReference>
<dbReference type="PROSITE" id="PS51908">
    <property type="entry name" value="ZF_UBZ4"/>
    <property type="match status" value="1"/>
</dbReference>
<dbReference type="InterPro" id="IPR001841">
    <property type="entry name" value="Znf_RING"/>
</dbReference>
<evidence type="ECO:0000256" key="5">
    <source>
        <dbReference type="ARBA" id="ARBA00012483"/>
    </source>
</evidence>
<evidence type="ECO:0000256" key="12">
    <source>
        <dbReference type="ARBA" id="ARBA00022833"/>
    </source>
</evidence>
<dbReference type="SMART" id="SM00184">
    <property type="entry name" value="RING"/>
    <property type="match status" value="1"/>
</dbReference>
<dbReference type="NCBIfam" id="TIGR00599">
    <property type="entry name" value="rad18"/>
    <property type="match status" value="1"/>
</dbReference>
<evidence type="ECO:0000256" key="10">
    <source>
        <dbReference type="ARBA" id="ARBA00022771"/>
    </source>
</evidence>
<comment type="subcellular location">
    <subcellularLocation>
        <location evidence="2 18">Nucleus</location>
    </subcellularLocation>
</comment>
<protein>
    <recommendedName>
        <fullName evidence="6 18">Postreplication repair E3 ubiquitin-protein ligase RAD18</fullName>
        <ecNumber evidence="5 18">2.3.2.27</ecNumber>
    </recommendedName>
    <alternativeName>
        <fullName evidence="18">RING-type E3 ubiquitin transferase RAD18</fullName>
    </alternativeName>
</protein>
<evidence type="ECO:0000256" key="7">
    <source>
        <dbReference type="ARBA" id="ARBA00022679"/>
    </source>
</evidence>
<dbReference type="EC" id="2.3.2.27" evidence="5 18"/>
<dbReference type="OrthoDB" id="9049620at2759"/>
<dbReference type="VEuPathDB" id="FungiDB:CTRG_02864"/>
<dbReference type="Gene3D" id="3.30.40.10">
    <property type="entry name" value="Zinc/RING finger domain, C3HC4 (zinc finger)"/>
    <property type="match status" value="1"/>
</dbReference>
<dbReference type="Proteomes" id="UP000002037">
    <property type="component" value="Unassembled WGS sequence"/>
</dbReference>
<evidence type="ECO:0000256" key="17">
    <source>
        <dbReference type="PROSITE-ProRule" id="PRU01256"/>
    </source>
</evidence>
<sequence>MDINELDNITDPSDFKLTKLPNLSELDLLKRCFICKDFFRAPVTISTCHHIYCSQCIREHLLRKPNCPICKCEIFESNLRPDPLLEDIVRCYKLLRPQLLTLLKNEEPINKSTDSNDPNDQPKVNDKEDEKLTEISDINEEGRVKEEINGNISNGDAGKDGKVGSETPVMDNSIEVIEILSDDGQIVTNNTKIGTCPICQERMPIEILERRHVDDCLNGRKPKRNAAQILQQQPRKKQSKGITSITAFFKQSTSPDTTSSPETTTITPPPGTPQDNHKPVKSIQSGQYEDKETPVINIPARIPKLDFHSLTTPKVKAKLKELQLSTTGDRNELMRRYNQYFVFVNANIDSNHPVDESTLRDRLSKWERSFKSKAKDSLDTDANWKSLVAKARQSK</sequence>
<dbReference type="InterPro" id="IPR006642">
    <property type="entry name" value="Rad18_UBZ4"/>
</dbReference>